<feature type="transmembrane region" description="Helical" evidence="1">
    <location>
        <begin position="980"/>
        <end position="1006"/>
    </location>
</feature>
<dbReference type="PRINTS" id="PR00702">
    <property type="entry name" value="ACRIFLAVINRP"/>
</dbReference>
<dbReference type="PANTHER" id="PTHR32063">
    <property type="match status" value="1"/>
</dbReference>
<dbReference type="GO" id="GO:0042910">
    <property type="term" value="F:xenobiotic transmembrane transporter activity"/>
    <property type="evidence" value="ECO:0007669"/>
    <property type="project" value="TreeGrafter"/>
</dbReference>
<feature type="transmembrane region" description="Helical" evidence="1">
    <location>
        <begin position="427"/>
        <end position="453"/>
    </location>
</feature>
<feature type="transmembrane region" description="Helical" evidence="1">
    <location>
        <begin position="356"/>
        <end position="376"/>
    </location>
</feature>
<dbReference type="GO" id="GO:0005886">
    <property type="term" value="C:plasma membrane"/>
    <property type="evidence" value="ECO:0007669"/>
    <property type="project" value="TreeGrafter"/>
</dbReference>
<keyword evidence="3" id="KW-1185">Reference proteome</keyword>
<proteinExistence type="predicted"/>
<dbReference type="Pfam" id="PF00873">
    <property type="entry name" value="ACR_tran"/>
    <property type="match status" value="1"/>
</dbReference>
<organism evidence="2 3">
    <name type="scientific">Paludifilum halophilum</name>
    <dbReference type="NCBI Taxonomy" id="1642702"/>
    <lineage>
        <taxon>Bacteria</taxon>
        <taxon>Bacillati</taxon>
        <taxon>Bacillota</taxon>
        <taxon>Bacilli</taxon>
        <taxon>Bacillales</taxon>
        <taxon>Thermoactinomycetaceae</taxon>
        <taxon>Paludifilum</taxon>
    </lineage>
</organism>
<gene>
    <name evidence="2" type="ORF">CHM34_08480</name>
</gene>
<feature type="transmembrane region" description="Helical" evidence="1">
    <location>
        <begin position="520"/>
        <end position="539"/>
    </location>
</feature>
<accession>A0A235B763</accession>
<evidence type="ECO:0000256" key="1">
    <source>
        <dbReference type="SAM" id="Phobius"/>
    </source>
</evidence>
<feature type="transmembrane region" description="Helical" evidence="1">
    <location>
        <begin position="382"/>
        <end position="407"/>
    </location>
</feature>
<dbReference type="RefSeq" id="WP_094264170.1">
    <property type="nucleotide sequence ID" value="NZ_NOWF01000004.1"/>
</dbReference>
<feature type="transmembrane region" description="Helical" evidence="1">
    <location>
        <begin position="330"/>
        <end position="349"/>
    </location>
</feature>
<dbReference type="Gene3D" id="3.30.2090.10">
    <property type="entry name" value="Multidrug efflux transporter AcrB TolC docking domain, DN and DC subdomains"/>
    <property type="match status" value="2"/>
</dbReference>
<feature type="transmembrane region" description="Helical" evidence="1">
    <location>
        <begin position="851"/>
        <end position="870"/>
    </location>
</feature>
<dbReference type="PANTHER" id="PTHR32063:SF0">
    <property type="entry name" value="SWARMING MOTILITY PROTEIN SWRC"/>
    <property type="match status" value="1"/>
</dbReference>
<feature type="transmembrane region" description="Helical" evidence="1">
    <location>
        <begin position="903"/>
        <end position="928"/>
    </location>
</feature>
<feature type="transmembrane region" description="Helical" evidence="1">
    <location>
        <begin position="12"/>
        <end position="32"/>
    </location>
</feature>
<keyword evidence="1" id="KW-1133">Transmembrane helix</keyword>
<comment type="caution">
    <text evidence="2">The sequence shown here is derived from an EMBL/GenBank/DDBJ whole genome shotgun (WGS) entry which is preliminary data.</text>
</comment>
<dbReference type="InterPro" id="IPR027463">
    <property type="entry name" value="AcrB_DN_DC_subdom"/>
</dbReference>
<keyword evidence="1" id="KW-0472">Membrane</keyword>
<dbReference type="SUPFAM" id="SSF82866">
    <property type="entry name" value="Multidrug efflux transporter AcrB transmembrane domain"/>
    <property type="match status" value="2"/>
</dbReference>
<dbReference type="Gene3D" id="3.30.70.1430">
    <property type="entry name" value="Multidrug efflux transporter AcrB pore domain"/>
    <property type="match status" value="2"/>
</dbReference>
<dbReference type="SUPFAM" id="SSF82714">
    <property type="entry name" value="Multidrug efflux transporter AcrB TolC docking domain, DN and DC subdomains"/>
    <property type="match status" value="2"/>
</dbReference>
<name>A0A235B763_9BACL</name>
<reference evidence="2 3" key="1">
    <citation type="submission" date="2017-07" db="EMBL/GenBank/DDBJ databases">
        <title>The genome sequence of Paludifilum halophilum highlights mechanisms for microbial adaptation to high salt environemnts.</title>
        <authorList>
            <person name="Belbahri L."/>
        </authorList>
    </citation>
    <scope>NUCLEOTIDE SEQUENCE [LARGE SCALE GENOMIC DNA]</scope>
    <source>
        <strain evidence="2 3">DSM 102817</strain>
    </source>
</reference>
<evidence type="ECO:0000313" key="2">
    <source>
        <dbReference type="EMBL" id="OYD08136.1"/>
    </source>
</evidence>
<dbReference type="AlphaFoldDB" id="A0A235B763"/>
<feature type="transmembrane region" description="Helical" evidence="1">
    <location>
        <begin position="949"/>
        <end position="968"/>
    </location>
</feature>
<dbReference type="SUPFAM" id="SSF82693">
    <property type="entry name" value="Multidrug efflux transporter AcrB pore domain, PN1, PN2, PC1 and PC2 subdomains"/>
    <property type="match status" value="3"/>
</dbReference>
<dbReference type="OrthoDB" id="9757876at2"/>
<protein>
    <submittedName>
        <fullName evidence="2">MFS transporter</fullName>
    </submittedName>
</protein>
<feature type="transmembrane region" description="Helical" evidence="1">
    <location>
        <begin position="459"/>
        <end position="485"/>
    </location>
</feature>
<sequence length="1025" mass="111402">MWLAQSAIRRPVLTTVAVIIILVMGAVSVMNLQTDLLPEIQPPIGAVVASYPGAGPHEVLEKVTKPLEKQLGTLAGLKTIQSQSQEGSTLILLEFDWSQDIKQVQNDVISRLNRTDLPEDVGKPNFLKFDPSSFPIMQLSVLDGKRDSQVMEEDVDRIVQSLSKLPGVASADESGLLDRQVNISLDADEMKKYGLTQGDVKDRLEANNVSQPGGIVKDGKDDLTARVVSELSSLKEIRDLTVAVHPGTGDKITLDDVAEVKKTTEEKNVITRTNQKPSIGINVFKQSGANTAGVSQDVRQEIENLNQTLDTDIVTIFDQGKYVEQSVQNVSTTMVGGAVLAMLVLFLFLRSFRSPLIVGVAIPVSVVTAFVMMYFADFSLNIMTLGGLALGVGMLVDNAIVVIENIYRHLQTGKTPKEAAGEGAGEVAAAITASTLTTVFVFVPVVFVSGIVGQLFKEFAFTVSFSLIASLLVSLTIVPVMAAAIMKKPRRGTERQRRNQAPYRILSRLLKGSLTHRKTVLAIALILLLLGGAGVQAVGTEFLPAADEGIFIVKVKMPPGTGLEKTDEVTGEVEKILSEEEDIAHFQLSMGSDGGQNAMFGESGRNIAQIYVNAVDPNERNRTTRSIMDDLRPQLNEVDPEAEVTLQEQSSFEAAGAPNTLEFTVSGKKAKLEKWEDKITQEIEKLDDVQEVTNSRKETKPELQVRVDREKAEEEGLVPAQIVGAVASATRGEVVTRADLEKEGTLDVFLRYEKSFKQSPENLKELPIPTTGEKTVPLSEVADVKDEEGPITINRSDQQNSIEYQVQYGDQDLGTVQQEVEQQLDRIGLPDDLDVKYTGSAELFGDSIQDLGLAAGLAILFVFLVLAAQFESFKYPFVIMLTLPLMVIGVAGALYLTRTPVGVTAMIGLIVLAGIVVNNAIVLVDYINQLKARGLSSLQAIVEGSLTRMRPILMTATTTILGLLPLSLGLGEGTEIQQPMAVAVIGGLLSSTLLTLLVIPVVYSWFDPETRRMNKRDRKEKLKEI</sequence>
<dbReference type="Gene3D" id="3.30.70.1440">
    <property type="entry name" value="Multidrug efflux transporter AcrB pore domain"/>
    <property type="match status" value="1"/>
</dbReference>
<evidence type="ECO:0000313" key="3">
    <source>
        <dbReference type="Proteomes" id="UP000215459"/>
    </source>
</evidence>
<feature type="transmembrane region" description="Helical" evidence="1">
    <location>
        <begin position="877"/>
        <end position="897"/>
    </location>
</feature>
<dbReference type="InterPro" id="IPR001036">
    <property type="entry name" value="Acrflvin-R"/>
</dbReference>
<dbReference type="EMBL" id="NOWF01000004">
    <property type="protein sequence ID" value="OYD08136.1"/>
    <property type="molecule type" value="Genomic_DNA"/>
</dbReference>
<keyword evidence="1" id="KW-0812">Transmembrane</keyword>
<dbReference type="Gene3D" id="1.20.1640.10">
    <property type="entry name" value="Multidrug efflux transporter AcrB transmembrane domain"/>
    <property type="match status" value="2"/>
</dbReference>
<dbReference type="Proteomes" id="UP000215459">
    <property type="component" value="Unassembled WGS sequence"/>
</dbReference>
<dbReference type="Gene3D" id="3.30.70.1320">
    <property type="entry name" value="Multidrug efflux transporter AcrB pore domain like"/>
    <property type="match status" value="1"/>
</dbReference>